<gene>
    <name evidence="1" type="ORF">KLLA0_E05523g</name>
</gene>
<evidence type="ECO:0000313" key="2">
    <source>
        <dbReference type="Proteomes" id="UP000000598"/>
    </source>
</evidence>
<dbReference type="HOGENOM" id="CLU_1627328_0_0_1"/>
<dbReference type="Pfam" id="PF20993">
    <property type="entry name" value="CENPH"/>
    <property type="match status" value="1"/>
</dbReference>
<sequence>MQSEVDDLERRYVSVYKELLLQLDKLFLLQNGSNMDSELKAKSRLRALHQLNVSETASYLNMKDTNNDTKRQVTTLLENKYERDGELRVNIEKHWTLIEKWLSQTHETIKLRQKLVELSAKFPEPAENSPPDPKLTQTLEMLRSIYSVLVIQGGYQDVVFDHD</sequence>
<dbReference type="PaxDb" id="284590-Q6CPE4"/>
<keyword evidence="2" id="KW-1185">Reference proteome</keyword>
<dbReference type="FunCoup" id="Q6CPE4">
    <property type="interactions" value="75"/>
</dbReference>
<dbReference type="InParanoid" id="Q6CPE4"/>
<dbReference type="InterPro" id="IPR048744">
    <property type="entry name" value="MCM16"/>
</dbReference>
<reference evidence="1 2" key="1">
    <citation type="journal article" date="2004" name="Nature">
        <title>Genome evolution in yeasts.</title>
        <authorList>
            <consortium name="Genolevures"/>
            <person name="Dujon B."/>
            <person name="Sherman D."/>
            <person name="Fischer G."/>
            <person name="Durrens P."/>
            <person name="Casaregola S."/>
            <person name="Lafontaine I."/>
            <person name="de Montigny J."/>
            <person name="Marck C."/>
            <person name="Neuveglise C."/>
            <person name="Talla E."/>
            <person name="Goffard N."/>
            <person name="Frangeul L."/>
            <person name="Aigle M."/>
            <person name="Anthouard V."/>
            <person name="Babour A."/>
            <person name="Barbe V."/>
            <person name="Barnay S."/>
            <person name="Blanchin S."/>
            <person name="Beckerich J.M."/>
            <person name="Beyne E."/>
            <person name="Bleykasten C."/>
            <person name="Boisrame A."/>
            <person name="Boyer J."/>
            <person name="Cattolico L."/>
            <person name="Confanioleri F."/>
            <person name="de Daruvar A."/>
            <person name="Despons L."/>
            <person name="Fabre E."/>
            <person name="Fairhead C."/>
            <person name="Ferry-Dumazet H."/>
            <person name="Groppi A."/>
            <person name="Hantraye F."/>
            <person name="Hennequin C."/>
            <person name="Jauniaux N."/>
            <person name="Joyet P."/>
            <person name="Kachouri R."/>
            <person name="Kerrest A."/>
            <person name="Koszul R."/>
            <person name="Lemaire M."/>
            <person name="Lesur I."/>
            <person name="Ma L."/>
            <person name="Muller H."/>
            <person name="Nicaud J.M."/>
            <person name="Nikolski M."/>
            <person name="Oztas S."/>
            <person name="Ozier-Kalogeropoulos O."/>
            <person name="Pellenz S."/>
            <person name="Potier S."/>
            <person name="Richard G.F."/>
            <person name="Straub M.L."/>
            <person name="Suleau A."/>
            <person name="Swennene D."/>
            <person name="Tekaia F."/>
            <person name="Wesolowski-Louvel M."/>
            <person name="Westhof E."/>
            <person name="Wirth B."/>
            <person name="Zeniou-Meyer M."/>
            <person name="Zivanovic I."/>
            <person name="Bolotin-Fukuhara M."/>
            <person name="Thierry A."/>
            <person name="Bouchier C."/>
            <person name="Caudron B."/>
            <person name="Scarpelli C."/>
            <person name="Gaillardin C."/>
            <person name="Weissenbach J."/>
            <person name="Wincker P."/>
            <person name="Souciet J.L."/>
        </authorList>
    </citation>
    <scope>NUCLEOTIDE SEQUENCE [LARGE SCALE GENOMIC DNA]</scope>
    <source>
        <strain evidence="2">ATCC 8585 / CBS 2359 / DSM 70799 / NBRC 1267 / NRRL Y-1140 / WM37</strain>
    </source>
</reference>
<protein>
    <submittedName>
        <fullName evidence="1">KLLA0E05523p</fullName>
    </submittedName>
</protein>
<name>Q6CPE4_KLULA</name>
<dbReference type="EMBL" id="CR382125">
    <property type="protein sequence ID" value="CAG99282.1"/>
    <property type="molecule type" value="Genomic_DNA"/>
</dbReference>
<dbReference type="KEGG" id="kla:KLLA0_E05523g"/>
<accession>Q6CPE4</accession>
<evidence type="ECO:0000313" key="1">
    <source>
        <dbReference type="EMBL" id="CAG99282.1"/>
    </source>
</evidence>
<organism evidence="1 2">
    <name type="scientific">Kluyveromyces lactis (strain ATCC 8585 / CBS 2359 / DSM 70799 / NBRC 1267 / NRRL Y-1140 / WM37)</name>
    <name type="common">Yeast</name>
    <name type="synonym">Candida sphaerica</name>
    <dbReference type="NCBI Taxonomy" id="284590"/>
    <lineage>
        <taxon>Eukaryota</taxon>
        <taxon>Fungi</taxon>
        <taxon>Dikarya</taxon>
        <taxon>Ascomycota</taxon>
        <taxon>Saccharomycotina</taxon>
        <taxon>Saccharomycetes</taxon>
        <taxon>Saccharomycetales</taxon>
        <taxon>Saccharomycetaceae</taxon>
        <taxon>Kluyveromyces</taxon>
    </lineage>
</organism>
<dbReference type="OMA" id="QIHSGYT"/>
<proteinExistence type="predicted"/>
<dbReference type="Proteomes" id="UP000000598">
    <property type="component" value="Chromosome E"/>
</dbReference>
<dbReference type="AlphaFoldDB" id="Q6CPE4"/>